<reference evidence="3 5" key="2">
    <citation type="submission" date="2018-06" db="EMBL/GenBank/DDBJ databases">
        <authorList>
            <consortium name="Pathogen Informatics"/>
            <person name="Doyle S."/>
        </authorList>
    </citation>
    <scope>NUCLEOTIDE SEQUENCE [LARGE SCALE GENOMIC DNA]</scope>
    <source>
        <strain evidence="3 5">NCTC13028</strain>
    </source>
</reference>
<name>A0A239YWD1_CLOCO</name>
<keyword evidence="3" id="KW-0812">Transmembrane</keyword>
<proteinExistence type="predicted"/>
<keyword evidence="4" id="KW-1185">Reference proteome</keyword>
<evidence type="ECO:0000313" key="1">
    <source>
        <dbReference type="EMBL" id="NOH16894.1"/>
    </source>
</evidence>
<dbReference type="Proteomes" id="UP000250223">
    <property type="component" value="Unassembled WGS sequence"/>
</dbReference>
<dbReference type="AlphaFoldDB" id="A0A239YWD1"/>
<evidence type="ECO:0000313" key="4">
    <source>
        <dbReference type="Proteomes" id="UP000198811"/>
    </source>
</evidence>
<keyword evidence="3" id="KW-0472">Membrane</keyword>
<dbReference type="Proteomes" id="UP000528432">
    <property type="component" value="Unassembled WGS sequence"/>
</dbReference>
<protein>
    <submittedName>
        <fullName evidence="3">Putative transmembrane protein</fullName>
    </submittedName>
</protein>
<accession>A0A239YWD1</accession>
<sequence length="62" mass="7375">MRMEELKMIVAENCDSYTPFMPKFISEYGGTLINSCENCKYFIQERCIRNLFDPIKEIISRN</sequence>
<organism evidence="1 6">
    <name type="scientific">Clostridium cochlearium</name>
    <dbReference type="NCBI Taxonomy" id="1494"/>
    <lineage>
        <taxon>Bacteria</taxon>
        <taxon>Bacillati</taxon>
        <taxon>Bacillota</taxon>
        <taxon>Clostridia</taxon>
        <taxon>Eubacteriales</taxon>
        <taxon>Clostridiaceae</taxon>
        <taxon>Clostridium</taxon>
    </lineage>
</organism>
<gene>
    <name evidence="1" type="ORF">HMJ28_10940</name>
    <name evidence="3" type="ORF">NCTC13028_01651</name>
    <name evidence="2" type="ORF">SAMN05216497_1194</name>
</gene>
<reference evidence="2 4" key="1">
    <citation type="submission" date="2016-10" db="EMBL/GenBank/DDBJ databases">
        <authorList>
            <person name="Varghese N."/>
            <person name="Submissions S."/>
        </authorList>
    </citation>
    <scope>NUCLEOTIDE SEQUENCE [LARGE SCALE GENOMIC DNA]</scope>
    <source>
        <strain evidence="2 4">NLAE-zl-C224</strain>
    </source>
</reference>
<evidence type="ECO:0000313" key="2">
    <source>
        <dbReference type="EMBL" id="SDL31737.1"/>
    </source>
</evidence>
<dbReference type="EMBL" id="FNGL01000019">
    <property type="protein sequence ID" value="SDL31737.1"/>
    <property type="molecule type" value="Genomic_DNA"/>
</dbReference>
<dbReference type="STRING" id="1494.SAMN05216497_1194"/>
<dbReference type="RefSeq" id="WP_089867095.1">
    <property type="nucleotide sequence ID" value="NZ_FNGL01000019.1"/>
</dbReference>
<reference evidence="1 6" key="3">
    <citation type="submission" date="2020-05" db="EMBL/GenBank/DDBJ databases">
        <title>Draft genome sequence of Clostridium cochlearium strain AGROS13 isolated from a sheep dairy farm in New Zealand.</title>
        <authorList>
            <person name="Gupta T.B."/>
            <person name="Jauregui R."/>
            <person name="Risson A.N."/>
            <person name="Brightwell G."/>
            <person name="Maclean P."/>
        </authorList>
    </citation>
    <scope>NUCLEOTIDE SEQUENCE [LARGE SCALE GENOMIC DNA]</scope>
    <source>
        <strain evidence="1 6">AGROS13</strain>
    </source>
</reference>
<evidence type="ECO:0000313" key="3">
    <source>
        <dbReference type="EMBL" id="SQB35042.1"/>
    </source>
</evidence>
<dbReference type="EMBL" id="JABFIF010000027">
    <property type="protein sequence ID" value="NOH16894.1"/>
    <property type="molecule type" value="Genomic_DNA"/>
</dbReference>
<dbReference type="EMBL" id="UAWC01000022">
    <property type="protein sequence ID" value="SQB35042.1"/>
    <property type="molecule type" value="Genomic_DNA"/>
</dbReference>
<evidence type="ECO:0000313" key="5">
    <source>
        <dbReference type="Proteomes" id="UP000250223"/>
    </source>
</evidence>
<dbReference type="Proteomes" id="UP000198811">
    <property type="component" value="Unassembled WGS sequence"/>
</dbReference>
<evidence type="ECO:0000313" key="6">
    <source>
        <dbReference type="Proteomes" id="UP000528432"/>
    </source>
</evidence>